<evidence type="ECO:0000313" key="3">
    <source>
        <dbReference type="Proteomes" id="UP000320231"/>
    </source>
</evidence>
<sequence>MAPGAYYHVVSNSHQSDSEIAEAYGVPAGKRSVIHNFVDTRRFDRERLSGDARALACELGINGDTPVFLFLGTGYQRKGLDSALEAFARLDINATLLVVGRDSQQAKYQEYARQLGIEEKCCFLGEQSSPECYFSLADCYVLPARYEPFGFTVLEALACGTPVITTASCGAREVVTADVATVIDRTDNIQALTGAMAHWAGCKGDAVLQKRCRELALTLDVESIMVQNYQCILNVYKLKQAAKCRL</sequence>
<gene>
    <name evidence="2" type="ORF">HSBAA_00350</name>
</gene>
<reference evidence="2 3" key="1">
    <citation type="journal article" date="2019" name="Microbiol. Resour. Announc.">
        <title>Complete Genome Sequence of Halomonas sulfidaeris Strain Esulfide1 Isolated from a Metal Sulfide Rock at a Depth of 2,200 Meters, Obtained Using Nanopore Sequencing.</title>
        <authorList>
            <person name="Saito M."/>
            <person name="Nishigata A."/>
            <person name="Galipon J."/>
            <person name="Arakawa K."/>
        </authorList>
    </citation>
    <scope>NUCLEOTIDE SEQUENCE [LARGE SCALE GENOMIC DNA]</scope>
    <source>
        <strain evidence="2 3">ATCC BAA-803</strain>
    </source>
</reference>
<name>A0A455U1X4_9GAMM</name>
<dbReference type="InterPro" id="IPR001296">
    <property type="entry name" value="Glyco_trans_1"/>
</dbReference>
<dbReference type="EMBL" id="AP019514">
    <property type="protein sequence ID" value="BBI58729.1"/>
    <property type="molecule type" value="Genomic_DNA"/>
</dbReference>
<dbReference type="AlphaFoldDB" id="A0A455U1X4"/>
<proteinExistence type="predicted"/>
<feature type="domain" description="Glycosyl transferase family 1" evidence="1">
    <location>
        <begin position="59"/>
        <end position="200"/>
    </location>
</feature>
<dbReference type="GO" id="GO:1901135">
    <property type="term" value="P:carbohydrate derivative metabolic process"/>
    <property type="evidence" value="ECO:0007669"/>
    <property type="project" value="UniProtKB-ARBA"/>
</dbReference>
<dbReference type="Proteomes" id="UP000320231">
    <property type="component" value="Chromosome"/>
</dbReference>
<dbReference type="KEGG" id="hsr:HSBAA_00350"/>
<organism evidence="2 3">
    <name type="scientific">Vreelandella sulfidaeris</name>
    <dbReference type="NCBI Taxonomy" id="115553"/>
    <lineage>
        <taxon>Bacteria</taxon>
        <taxon>Pseudomonadati</taxon>
        <taxon>Pseudomonadota</taxon>
        <taxon>Gammaproteobacteria</taxon>
        <taxon>Oceanospirillales</taxon>
        <taxon>Halomonadaceae</taxon>
        <taxon>Vreelandella</taxon>
    </lineage>
</organism>
<accession>A0A455U1X4</accession>
<dbReference type="GO" id="GO:0016757">
    <property type="term" value="F:glycosyltransferase activity"/>
    <property type="evidence" value="ECO:0007669"/>
    <property type="project" value="InterPro"/>
</dbReference>
<dbReference type="PANTHER" id="PTHR12526">
    <property type="entry name" value="GLYCOSYLTRANSFERASE"/>
    <property type="match status" value="1"/>
</dbReference>
<evidence type="ECO:0000259" key="1">
    <source>
        <dbReference type="Pfam" id="PF00534"/>
    </source>
</evidence>
<dbReference type="SUPFAM" id="SSF53756">
    <property type="entry name" value="UDP-Glycosyltransferase/glycogen phosphorylase"/>
    <property type="match status" value="1"/>
</dbReference>
<evidence type="ECO:0000313" key="2">
    <source>
        <dbReference type="EMBL" id="BBI58729.1"/>
    </source>
</evidence>
<dbReference type="Gene3D" id="3.40.50.2000">
    <property type="entry name" value="Glycogen Phosphorylase B"/>
    <property type="match status" value="2"/>
</dbReference>
<protein>
    <recommendedName>
        <fullName evidence="1">Glycosyl transferase family 1 domain-containing protein</fullName>
    </recommendedName>
</protein>
<dbReference type="Pfam" id="PF00534">
    <property type="entry name" value="Glycos_transf_1"/>
    <property type="match status" value="1"/>
</dbReference>
<dbReference type="CDD" id="cd03801">
    <property type="entry name" value="GT4_PimA-like"/>
    <property type="match status" value="1"/>
</dbReference>